<dbReference type="GO" id="GO:0042742">
    <property type="term" value="P:defense response to bacterium"/>
    <property type="evidence" value="ECO:0007669"/>
    <property type="project" value="UniProtKB-ARBA"/>
</dbReference>
<evidence type="ECO:0000313" key="13">
    <source>
        <dbReference type="Proteomes" id="UP000324897"/>
    </source>
</evidence>
<dbReference type="InterPro" id="IPR041118">
    <property type="entry name" value="Rx_N"/>
</dbReference>
<evidence type="ECO:0000256" key="5">
    <source>
        <dbReference type="ARBA" id="ARBA00022821"/>
    </source>
</evidence>
<dbReference type="InterPro" id="IPR058922">
    <property type="entry name" value="WHD_DRP"/>
</dbReference>
<evidence type="ECO:0000259" key="9">
    <source>
        <dbReference type="Pfam" id="PF18052"/>
    </source>
</evidence>
<keyword evidence="4" id="KW-0547">Nucleotide-binding</keyword>
<dbReference type="Pfam" id="PF23559">
    <property type="entry name" value="WHD_DRP"/>
    <property type="match status" value="1"/>
</dbReference>
<dbReference type="Pfam" id="PF23598">
    <property type="entry name" value="LRR_14"/>
    <property type="match status" value="1"/>
</dbReference>
<dbReference type="EMBL" id="RWGY01000039">
    <property type="protein sequence ID" value="TVU12506.1"/>
    <property type="molecule type" value="Genomic_DNA"/>
</dbReference>
<keyword evidence="5" id="KW-0611">Plant defense</keyword>
<dbReference type="Pfam" id="PF00931">
    <property type="entry name" value="NB-ARC"/>
    <property type="match status" value="1"/>
</dbReference>
<accession>A0A5J9TM60</accession>
<organism evidence="12 13">
    <name type="scientific">Eragrostis curvula</name>
    <name type="common">weeping love grass</name>
    <dbReference type="NCBI Taxonomy" id="38414"/>
    <lineage>
        <taxon>Eukaryota</taxon>
        <taxon>Viridiplantae</taxon>
        <taxon>Streptophyta</taxon>
        <taxon>Embryophyta</taxon>
        <taxon>Tracheophyta</taxon>
        <taxon>Spermatophyta</taxon>
        <taxon>Magnoliopsida</taxon>
        <taxon>Liliopsida</taxon>
        <taxon>Poales</taxon>
        <taxon>Poaceae</taxon>
        <taxon>PACMAD clade</taxon>
        <taxon>Chloridoideae</taxon>
        <taxon>Eragrostideae</taxon>
        <taxon>Eragrostidinae</taxon>
        <taxon>Eragrostis</taxon>
    </lineage>
</organism>
<reference evidence="12 13" key="1">
    <citation type="journal article" date="2019" name="Sci. Rep.">
        <title>A high-quality genome of Eragrostis curvula grass provides insights into Poaceae evolution and supports new strategies to enhance forage quality.</title>
        <authorList>
            <person name="Carballo J."/>
            <person name="Santos B.A.C.M."/>
            <person name="Zappacosta D."/>
            <person name="Garbus I."/>
            <person name="Selva J.P."/>
            <person name="Gallo C.A."/>
            <person name="Diaz A."/>
            <person name="Albertini E."/>
            <person name="Caccamo M."/>
            <person name="Echenique V."/>
        </authorList>
    </citation>
    <scope>NUCLEOTIDE SEQUENCE [LARGE SCALE GENOMIC DNA]</scope>
    <source>
        <strain evidence="13">cv. Victoria</strain>
        <tissue evidence="12">Leaf</tissue>
    </source>
</reference>
<dbReference type="InterPro" id="IPR027417">
    <property type="entry name" value="P-loop_NTPase"/>
</dbReference>
<evidence type="ECO:0000256" key="2">
    <source>
        <dbReference type="ARBA" id="ARBA00022614"/>
    </source>
</evidence>
<dbReference type="Gene3D" id="1.10.10.10">
    <property type="entry name" value="Winged helix-like DNA-binding domain superfamily/Winged helix DNA-binding domain"/>
    <property type="match status" value="1"/>
</dbReference>
<dbReference type="Gramene" id="TVU12506">
    <property type="protein sequence ID" value="TVU12506"/>
    <property type="gene ID" value="EJB05_46157"/>
</dbReference>
<dbReference type="GO" id="GO:0009626">
    <property type="term" value="P:plant-type hypersensitive response"/>
    <property type="evidence" value="ECO:0007669"/>
    <property type="project" value="UniProtKB-ARBA"/>
</dbReference>
<dbReference type="InterPro" id="IPR002182">
    <property type="entry name" value="NB-ARC"/>
</dbReference>
<name>A0A5J9TM60_9POAL</name>
<dbReference type="InterPro" id="IPR042197">
    <property type="entry name" value="Apaf_helical"/>
</dbReference>
<protein>
    <recommendedName>
        <fullName evidence="14">AAA+ ATPase domain-containing protein</fullName>
    </recommendedName>
</protein>
<feature type="region of interest" description="Disordered" evidence="7">
    <location>
        <begin position="458"/>
        <end position="494"/>
    </location>
</feature>
<feature type="compositionally biased region" description="Basic and acidic residues" evidence="7">
    <location>
        <begin position="458"/>
        <end position="482"/>
    </location>
</feature>
<keyword evidence="13" id="KW-1185">Reference proteome</keyword>
<dbReference type="InterPro" id="IPR036388">
    <property type="entry name" value="WH-like_DNA-bd_sf"/>
</dbReference>
<evidence type="ECO:0008006" key="14">
    <source>
        <dbReference type="Google" id="ProtNLM"/>
    </source>
</evidence>
<dbReference type="InterPro" id="IPR038005">
    <property type="entry name" value="RX-like_CC"/>
</dbReference>
<dbReference type="InterPro" id="IPR044974">
    <property type="entry name" value="Disease_R_plants"/>
</dbReference>
<evidence type="ECO:0000259" key="10">
    <source>
        <dbReference type="Pfam" id="PF23559"/>
    </source>
</evidence>
<feature type="non-terminal residue" evidence="12">
    <location>
        <position position="1"/>
    </location>
</feature>
<proteinExistence type="inferred from homology"/>
<sequence>MELVVGASESTMRSLLGKLGGLLAQEYTLIRGVGGDLQYITDELRTMQSFLRDLGDAEQDHRMKDWMKQIRDMTFDAEDCIDDSGNRIHRPRWLHSDMCCYLVVNSVYEVLTWGPRREIASKISDLKMRAQQISERRQRYGVDNPKTKDKNPNTAVFNAAGNQDRSLQLVAIKDPVGLDKQMKELENWVMNPTIKAGVLSIVGYGGVGKTAIATALYQKFGHQFAHRAMVTVSQSTNIEAILKNIKSQVMPQSKDCQSSDENLLTAAFEGMRGRISRGKSAFKAKCLGISEDTQGGDTTREQLNSELRNHFKKKSYLILIDDVWSATTWEDIRKAFPPTEQHSEQGRIIITTRFPAVATARRGQGGDRVHKAVPLAFEKSRDLFDQALSESNQSEDEIRVPDEVLEICGGLPLAIVALAGYAACNAHKGQDWDAICTSLFPEKKRLEELSSAWVKKKELPSGDTHDSAPNEVGEVKKGRDTHYSAPNEAGKVKRKGLTQEELGRIVSHCYNDMPAEIMTCSMYLSIFPKGSRISRKRLIRRWVAEGFVSEKDGMSVEDVAETYFSHLVRRKIVRPVEHSSSGKVKKCVVHDMVLEHIVSKASEENFITVVGGHWLMQAPISKVRRLSLQGSDPNRTKDTEKMNLSHVRSLTMFESLNQLPSNSFKFGIVQVLDLEGCKGFKEHHMKEICGMLLIRYLSLRRTDAKDLPRTIGKLQNLETLDIRETRIVKLPTDVCSLDRLVNILGGDKETHRALKLPEEFVKKKKMKALRILSGIQIVDGLVDLHHLTELRKLAIYKLQLTDDDAILKLSSSIEYLCGYSLHTLVIDDDSSKFFKLLDEMTSPPKFLIALELSGMMVELPTWINQLDTLTNLTLSMTALRKDNLGYLSNLVSLFSLTFTLAAEKVDPKILAVLEENKLYSGGEIIVPDGGFSNLKLLRFSAALMPLLVFSESAMPNLERLELRFNMFDGIYGAENLKSLKEIYLRLVDKDCEAITIKIVEELKSAVKRPKGRNNIVAGEVDEEELMFPRTGILLEGGNDSDTSVKMSLPLSLPLSSKSIAKIKGCSQNPTENSINYMLNISQ</sequence>
<feature type="domain" description="Disease resistance N-terminal" evidence="9">
    <location>
        <begin position="12"/>
        <end position="89"/>
    </location>
</feature>
<dbReference type="InterPro" id="IPR032675">
    <property type="entry name" value="LRR_dom_sf"/>
</dbReference>
<feature type="domain" description="NB-ARC" evidence="8">
    <location>
        <begin position="179"/>
        <end position="388"/>
    </location>
</feature>
<comment type="caution">
    <text evidence="12">The sequence shown here is derived from an EMBL/GenBank/DDBJ whole genome shotgun (WGS) entry which is preliminary data.</text>
</comment>
<dbReference type="GO" id="GO:0043531">
    <property type="term" value="F:ADP binding"/>
    <property type="evidence" value="ECO:0007669"/>
    <property type="project" value="InterPro"/>
</dbReference>
<gene>
    <name evidence="12" type="ORF">EJB05_46157</name>
</gene>
<dbReference type="PANTHER" id="PTHR23155">
    <property type="entry name" value="DISEASE RESISTANCE PROTEIN RP"/>
    <property type="match status" value="1"/>
</dbReference>
<dbReference type="Proteomes" id="UP000324897">
    <property type="component" value="Chromosome 3"/>
</dbReference>
<evidence type="ECO:0000259" key="8">
    <source>
        <dbReference type="Pfam" id="PF00931"/>
    </source>
</evidence>
<dbReference type="InterPro" id="IPR055414">
    <property type="entry name" value="LRR_R13L4/SHOC2-like"/>
</dbReference>
<evidence type="ECO:0000259" key="11">
    <source>
        <dbReference type="Pfam" id="PF23598"/>
    </source>
</evidence>
<dbReference type="Gene3D" id="1.10.8.430">
    <property type="entry name" value="Helical domain of apoptotic protease-activating factors"/>
    <property type="match status" value="1"/>
</dbReference>
<dbReference type="AlphaFoldDB" id="A0A5J9TM60"/>
<evidence type="ECO:0000256" key="4">
    <source>
        <dbReference type="ARBA" id="ARBA00022741"/>
    </source>
</evidence>
<evidence type="ECO:0000256" key="7">
    <source>
        <dbReference type="SAM" id="MobiDB-lite"/>
    </source>
</evidence>
<dbReference type="Gene3D" id="3.40.50.300">
    <property type="entry name" value="P-loop containing nucleotide triphosphate hydrolases"/>
    <property type="match status" value="1"/>
</dbReference>
<dbReference type="OrthoDB" id="653125at2759"/>
<feature type="domain" description="Disease resistance protein winged helix" evidence="10">
    <location>
        <begin position="526"/>
        <end position="594"/>
    </location>
</feature>
<dbReference type="GO" id="GO:0002758">
    <property type="term" value="P:innate immune response-activating signaling pathway"/>
    <property type="evidence" value="ECO:0007669"/>
    <property type="project" value="UniProtKB-ARBA"/>
</dbReference>
<keyword evidence="6" id="KW-0175">Coiled coil</keyword>
<comment type="similarity">
    <text evidence="1">Belongs to the disease resistance NB-LRR family.</text>
</comment>
<evidence type="ECO:0000313" key="12">
    <source>
        <dbReference type="EMBL" id="TVU12506.1"/>
    </source>
</evidence>
<dbReference type="Gene3D" id="1.20.5.4130">
    <property type="match status" value="1"/>
</dbReference>
<dbReference type="CDD" id="cd14798">
    <property type="entry name" value="RX-CC_like"/>
    <property type="match status" value="1"/>
</dbReference>
<evidence type="ECO:0000256" key="6">
    <source>
        <dbReference type="ARBA" id="ARBA00023054"/>
    </source>
</evidence>
<dbReference type="PRINTS" id="PR00364">
    <property type="entry name" value="DISEASERSIST"/>
</dbReference>
<evidence type="ECO:0000256" key="3">
    <source>
        <dbReference type="ARBA" id="ARBA00022737"/>
    </source>
</evidence>
<dbReference type="Pfam" id="PF18052">
    <property type="entry name" value="Rx_N"/>
    <property type="match status" value="1"/>
</dbReference>
<dbReference type="PANTHER" id="PTHR23155:SF947">
    <property type="entry name" value="DISEASE RESISTANCE PROTEIN RPP13"/>
    <property type="match status" value="1"/>
</dbReference>
<feature type="domain" description="Disease resistance R13L4/SHOC-2-like LRR" evidence="11">
    <location>
        <begin position="646"/>
        <end position="1008"/>
    </location>
</feature>
<dbReference type="Gene3D" id="3.80.10.10">
    <property type="entry name" value="Ribonuclease Inhibitor"/>
    <property type="match status" value="1"/>
</dbReference>
<dbReference type="SUPFAM" id="SSF52540">
    <property type="entry name" value="P-loop containing nucleoside triphosphate hydrolases"/>
    <property type="match status" value="1"/>
</dbReference>
<evidence type="ECO:0000256" key="1">
    <source>
        <dbReference type="ARBA" id="ARBA00008894"/>
    </source>
</evidence>
<dbReference type="SUPFAM" id="SSF52058">
    <property type="entry name" value="L domain-like"/>
    <property type="match status" value="1"/>
</dbReference>
<keyword evidence="2" id="KW-0433">Leucine-rich repeat</keyword>
<keyword evidence="3" id="KW-0677">Repeat</keyword>
<dbReference type="FunFam" id="1.10.10.10:FF:000322">
    <property type="entry name" value="Probable disease resistance protein At1g63360"/>
    <property type="match status" value="1"/>
</dbReference>